<dbReference type="PANTHER" id="PTHR11785">
    <property type="entry name" value="AMINO ACID TRANSPORTER"/>
    <property type="match status" value="1"/>
</dbReference>
<evidence type="ECO:0000313" key="7">
    <source>
        <dbReference type="Proteomes" id="UP001285441"/>
    </source>
</evidence>
<dbReference type="Pfam" id="PF13520">
    <property type="entry name" value="AA_permease_2"/>
    <property type="match status" value="1"/>
</dbReference>
<feature type="transmembrane region" description="Helical" evidence="5">
    <location>
        <begin position="196"/>
        <end position="212"/>
    </location>
</feature>
<name>A0AAE0K384_9PEZI</name>
<dbReference type="Gene3D" id="1.20.1740.10">
    <property type="entry name" value="Amino acid/polyamine transporter I"/>
    <property type="match status" value="1"/>
</dbReference>
<gene>
    <name evidence="6" type="ORF">B0H63DRAFT_565413</name>
</gene>
<reference evidence="6" key="2">
    <citation type="submission" date="2023-06" db="EMBL/GenBank/DDBJ databases">
        <authorList>
            <consortium name="Lawrence Berkeley National Laboratory"/>
            <person name="Haridas S."/>
            <person name="Hensen N."/>
            <person name="Bonometti L."/>
            <person name="Westerberg I."/>
            <person name="Brannstrom I.O."/>
            <person name="Guillou S."/>
            <person name="Cros-Aarteil S."/>
            <person name="Calhoun S."/>
            <person name="Kuo A."/>
            <person name="Mondo S."/>
            <person name="Pangilinan J."/>
            <person name="Riley R."/>
            <person name="LaButti K."/>
            <person name="Andreopoulos B."/>
            <person name="Lipzen A."/>
            <person name="Chen C."/>
            <person name="Yanf M."/>
            <person name="Daum C."/>
            <person name="Ng V."/>
            <person name="Clum A."/>
            <person name="Steindorff A."/>
            <person name="Ohm R."/>
            <person name="Martin F."/>
            <person name="Silar P."/>
            <person name="Natvig D."/>
            <person name="Lalanne C."/>
            <person name="Gautier V."/>
            <person name="Ament-velasquez S.L."/>
            <person name="Kruys A."/>
            <person name="Hutchinson M.I."/>
            <person name="Powell A.J."/>
            <person name="Barry K."/>
            <person name="Miller A.N."/>
            <person name="Grigoriev I.V."/>
            <person name="Debuchy R."/>
            <person name="Gladieux P."/>
            <person name="Thoren M.H."/>
            <person name="Johannesson H."/>
        </authorList>
    </citation>
    <scope>NUCLEOTIDE SEQUENCE</scope>
    <source>
        <strain evidence="6">CBS 232.78</strain>
    </source>
</reference>
<feature type="transmembrane region" description="Helical" evidence="5">
    <location>
        <begin position="93"/>
        <end position="120"/>
    </location>
</feature>
<keyword evidence="4 5" id="KW-0472">Membrane</keyword>
<dbReference type="GO" id="GO:0016020">
    <property type="term" value="C:membrane"/>
    <property type="evidence" value="ECO:0007669"/>
    <property type="project" value="UniProtKB-SubCell"/>
</dbReference>
<feature type="transmembrane region" description="Helical" evidence="5">
    <location>
        <begin position="449"/>
        <end position="469"/>
    </location>
</feature>
<evidence type="ECO:0000256" key="1">
    <source>
        <dbReference type="ARBA" id="ARBA00004141"/>
    </source>
</evidence>
<feature type="transmembrane region" description="Helical" evidence="5">
    <location>
        <begin position="525"/>
        <end position="547"/>
    </location>
</feature>
<dbReference type="InterPro" id="IPR002293">
    <property type="entry name" value="AA/rel_permease1"/>
</dbReference>
<reference evidence="6" key="1">
    <citation type="journal article" date="2023" name="Mol. Phylogenet. Evol.">
        <title>Genome-scale phylogeny and comparative genomics of the fungal order Sordariales.</title>
        <authorList>
            <person name="Hensen N."/>
            <person name="Bonometti L."/>
            <person name="Westerberg I."/>
            <person name="Brannstrom I.O."/>
            <person name="Guillou S."/>
            <person name="Cros-Aarteil S."/>
            <person name="Calhoun S."/>
            <person name="Haridas S."/>
            <person name="Kuo A."/>
            <person name="Mondo S."/>
            <person name="Pangilinan J."/>
            <person name="Riley R."/>
            <person name="LaButti K."/>
            <person name="Andreopoulos B."/>
            <person name="Lipzen A."/>
            <person name="Chen C."/>
            <person name="Yan M."/>
            <person name="Daum C."/>
            <person name="Ng V."/>
            <person name="Clum A."/>
            <person name="Steindorff A."/>
            <person name="Ohm R.A."/>
            <person name="Martin F."/>
            <person name="Silar P."/>
            <person name="Natvig D.O."/>
            <person name="Lalanne C."/>
            <person name="Gautier V."/>
            <person name="Ament-Velasquez S.L."/>
            <person name="Kruys A."/>
            <person name="Hutchinson M.I."/>
            <person name="Powell A.J."/>
            <person name="Barry K."/>
            <person name="Miller A.N."/>
            <person name="Grigoriev I.V."/>
            <person name="Debuchy R."/>
            <person name="Gladieux P."/>
            <person name="Hiltunen Thoren M."/>
            <person name="Johannesson H."/>
        </authorList>
    </citation>
    <scope>NUCLEOTIDE SEQUENCE</scope>
    <source>
        <strain evidence="6">CBS 232.78</strain>
    </source>
</reference>
<dbReference type="Proteomes" id="UP001285441">
    <property type="component" value="Unassembled WGS sequence"/>
</dbReference>
<dbReference type="InterPro" id="IPR050598">
    <property type="entry name" value="AminoAcid_Transporter"/>
</dbReference>
<evidence type="ECO:0000256" key="3">
    <source>
        <dbReference type="ARBA" id="ARBA00022989"/>
    </source>
</evidence>
<evidence type="ECO:0000256" key="2">
    <source>
        <dbReference type="ARBA" id="ARBA00022692"/>
    </source>
</evidence>
<feature type="transmembrane region" description="Helical" evidence="5">
    <location>
        <begin position="53"/>
        <end position="73"/>
    </location>
</feature>
<protein>
    <submittedName>
        <fullName evidence="6">Amino acid permease-domain-containing protein</fullName>
    </submittedName>
</protein>
<accession>A0AAE0K384</accession>
<dbReference type="AlphaFoldDB" id="A0AAE0K384"/>
<feature type="transmembrane region" description="Helical" evidence="5">
    <location>
        <begin position="304"/>
        <end position="329"/>
    </location>
</feature>
<evidence type="ECO:0000256" key="5">
    <source>
        <dbReference type="SAM" id="Phobius"/>
    </source>
</evidence>
<dbReference type="EMBL" id="JAULSW010000010">
    <property type="protein sequence ID" value="KAK3368785.1"/>
    <property type="molecule type" value="Genomic_DNA"/>
</dbReference>
<sequence length="622" mass="69040">MDGHEPEVEMAMIGNDAEEHQLQTLSREQLEERIHQYNSQKERFDVAPTPNQLFGSFTVFCLIINRTIASGIFTQPVNVLRGAGSSGVAVALWVAAGLIIICIVACWTELALTIPLHYVFENERWRRISAPRSGGDKNYLEYIYKRPRNLMKCIFGIAFIIFGNLAGNALQFGVFMSIAINPRCDETSGCLNQGHVVGWGVSILTICALINVTTRRYTITLNNIFAVCKLSFVFVLALLGVIYGSTHGGTCQQISWKHQGDGGGQLGDVVLALFYAMYPYTGYEQPFYVLAEVSQPQRRFARATMYAMGTTLVLFPLVNVSYLCMVPYAGNKTLPENIVIAFFDRIANDGKDGKIGDNDNTGSVRAVAAILAVFIFGNLMAQTYTASRVKQEIAKEGILPWSLKIATGNDTLISRLGPWNDSPNPSKLPHQPHQPAVCNLDGHREQSPIAATALHWFFEVVLVLAVGLATEPSKAYRLLTYLYTFIIVGVMGLFTVGGLLYLKIDSLIGGRRTRNWRAHTVWQPWLDPLPAVVATLALGFLLIAAFVASGDDRQSLRYWIGPTVGWVGGVGLGVIWWVGLWFLQWSGRWRLETKRFPFIEIDEDGQAIQRAELVEHNKVPTV</sequence>
<comment type="caution">
    <text evidence="6">The sequence shown here is derived from an EMBL/GenBank/DDBJ whole genome shotgun (WGS) entry which is preliminary data.</text>
</comment>
<dbReference type="GO" id="GO:0015179">
    <property type="term" value="F:L-amino acid transmembrane transporter activity"/>
    <property type="evidence" value="ECO:0007669"/>
    <property type="project" value="TreeGrafter"/>
</dbReference>
<dbReference type="PANTHER" id="PTHR11785:SF382">
    <property type="entry name" value="LOW-AFFINITY METHIONINE PERMEASE"/>
    <property type="match status" value="1"/>
</dbReference>
<feature type="transmembrane region" description="Helical" evidence="5">
    <location>
        <begin position="362"/>
        <end position="381"/>
    </location>
</feature>
<feature type="transmembrane region" description="Helical" evidence="5">
    <location>
        <begin position="224"/>
        <end position="244"/>
    </location>
</feature>
<feature type="transmembrane region" description="Helical" evidence="5">
    <location>
        <begin position="481"/>
        <end position="504"/>
    </location>
</feature>
<evidence type="ECO:0000313" key="6">
    <source>
        <dbReference type="EMBL" id="KAK3368785.1"/>
    </source>
</evidence>
<organism evidence="6 7">
    <name type="scientific">Podospora didyma</name>
    <dbReference type="NCBI Taxonomy" id="330526"/>
    <lineage>
        <taxon>Eukaryota</taxon>
        <taxon>Fungi</taxon>
        <taxon>Dikarya</taxon>
        <taxon>Ascomycota</taxon>
        <taxon>Pezizomycotina</taxon>
        <taxon>Sordariomycetes</taxon>
        <taxon>Sordariomycetidae</taxon>
        <taxon>Sordariales</taxon>
        <taxon>Podosporaceae</taxon>
        <taxon>Podospora</taxon>
    </lineage>
</organism>
<proteinExistence type="predicted"/>
<keyword evidence="2 5" id="KW-0812">Transmembrane</keyword>
<dbReference type="PIRSF" id="PIRSF006060">
    <property type="entry name" value="AA_transporter"/>
    <property type="match status" value="1"/>
</dbReference>
<keyword evidence="7" id="KW-1185">Reference proteome</keyword>
<keyword evidence="3 5" id="KW-1133">Transmembrane helix</keyword>
<feature type="transmembrane region" description="Helical" evidence="5">
    <location>
        <begin position="153"/>
        <end position="176"/>
    </location>
</feature>
<evidence type="ECO:0000256" key="4">
    <source>
        <dbReference type="ARBA" id="ARBA00023136"/>
    </source>
</evidence>
<comment type="subcellular location">
    <subcellularLocation>
        <location evidence="1">Membrane</location>
        <topology evidence="1">Multi-pass membrane protein</topology>
    </subcellularLocation>
</comment>
<feature type="transmembrane region" description="Helical" evidence="5">
    <location>
        <begin position="264"/>
        <end position="283"/>
    </location>
</feature>
<feature type="transmembrane region" description="Helical" evidence="5">
    <location>
        <begin position="559"/>
        <end position="583"/>
    </location>
</feature>